<evidence type="ECO:0000256" key="1">
    <source>
        <dbReference type="SAM" id="MobiDB-lite"/>
    </source>
</evidence>
<feature type="region of interest" description="Disordered" evidence="1">
    <location>
        <begin position="23"/>
        <end position="86"/>
    </location>
</feature>
<feature type="compositionally biased region" description="Polar residues" evidence="1">
    <location>
        <begin position="62"/>
        <end position="86"/>
    </location>
</feature>
<protein>
    <submittedName>
        <fullName evidence="2">Uncharacterized protein</fullName>
    </submittedName>
</protein>
<dbReference type="Proteomes" id="UP000318571">
    <property type="component" value="Chromosome 11"/>
</dbReference>
<comment type="caution">
    <text evidence="2">The sequence shown here is derived from an EMBL/GenBank/DDBJ whole genome shotgun (WGS) entry which is preliminary data.</text>
</comment>
<dbReference type="EMBL" id="VCGU01000003">
    <property type="protein sequence ID" value="TRY78630.1"/>
    <property type="molecule type" value="Genomic_DNA"/>
</dbReference>
<sequence>MVTRVTQKDFIPRLAGLAAVLTPNASVSPSTTPISTPVASPVASPWGEVAPGSSPNHPPTGTPQSQAAKSNPNNNSLSHCHVIQSG</sequence>
<feature type="compositionally biased region" description="Low complexity" evidence="1">
    <location>
        <begin position="25"/>
        <end position="42"/>
    </location>
</feature>
<gene>
    <name evidence="2" type="ORF">TCAL_14435</name>
</gene>
<accession>A0A553PLS5</accession>
<reference evidence="2 3" key="1">
    <citation type="journal article" date="2018" name="Nat. Ecol. Evol.">
        <title>Genomic signatures of mitonuclear coevolution across populations of Tigriopus californicus.</title>
        <authorList>
            <person name="Barreto F.S."/>
            <person name="Watson E.T."/>
            <person name="Lima T.G."/>
            <person name="Willett C.S."/>
            <person name="Edmands S."/>
            <person name="Li W."/>
            <person name="Burton R.S."/>
        </authorList>
    </citation>
    <scope>NUCLEOTIDE SEQUENCE [LARGE SCALE GENOMIC DNA]</scope>
    <source>
        <strain evidence="2 3">San Diego</strain>
    </source>
</reference>
<keyword evidence="3" id="KW-1185">Reference proteome</keyword>
<name>A0A553PLS5_TIGCA</name>
<dbReference type="AlphaFoldDB" id="A0A553PLS5"/>
<proteinExistence type="predicted"/>
<organism evidence="2 3">
    <name type="scientific">Tigriopus californicus</name>
    <name type="common">Marine copepod</name>
    <dbReference type="NCBI Taxonomy" id="6832"/>
    <lineage>
        <taxon>Eukaryota</taxon>
        <taxon>Metazoa</taxon>
        <taxon>Ecdysozoa</taxon>
        <taxon>Arthropoda</taxon>
        <taxon>Crustacea</taxon>
        <taxon>Multicrustacea</taxon>
        <taxon>Hexanauplia</taxon>
        <taxon>Copepoda</taxon>
        <taxon>Harpacticoida</taxon>
        <taxon>Harpacticidae</taxon>
        <taxon>Tigriopus</taxon>
    </lineage>
</organism>
<evidence type="ECO:0000313" key="3">
    <source>
        <dbReference type="Proteomes" id="UP000318571"/>
    </source>
</evidence>
<evidence type="ECO:0000313" key="2">
    <source>
        <dbReference type="EMBL" id="TRY78630.1"/>
    </source>
</evidence>